<comment type="caution">
    <text evidence="8">The sequence shown here is derived from an EMBL/GenBank/DDBJ whole genome shotgun (WGS) entry which is preliminary data.</text>
</comment>
<evidence type="ECO:0000313" key="9">
    <source>
        <dbReference type="Proteomes" id="UP001159364"/>
    </source>
</evidence>
<dbReference type="PROSITE" id="PS51257">
    <property type="entry name" value="PROKAR_LIPOPROTEIN"/>
    <property type="match status" value="1"/>
</dbReference>
<name>A0AAV8SVE8_9ROSI</name>
<evidence type="ECO:0000259" key="7">
    <source>
        <dbReference type="PROSITE" id="PS51485"/>
    </source>
</evidence>
<keyword evidence="6" id="KW-0732">Signal</keyword>
<evidence type="ECO:0000256" key="6">
    <source>
        <dbReference type="SAM" id="SignalP"/>
    </source>
</evidence>
<evidence type="ECO:0000256" key="2">
    <source>
        <dbReference type="ARBA" id="ARBA00023008"/>
    </source>
</evidence>
<dbReference type="Gene3D" id="2.60.40.420">
    <property type="entry name" value="Cupredoxins - blue copper proteins"/>
    <property type="match status" value="1"/>
</dbReference>
<gene>
    <name evidence="8" type="ORF">K2173_024464</name>
</gene>
<keyword evidence="4" id="KW-0325">Glycoprotein</keyword>
<evidence type="ECO:0000313" key="8">
    <source>
        <dbReference type="EMBL" id="KAJ8755919.1"/>
    </source>
</evidence>
<dbReference type="Proteomes" id="UP001159364">
    <property type="component" value="Linkage Group LG09"/>
</dbReference>
<dbReference type="GO" id="GO:0005886">
    <property type="term" value="C:plasma membrane"/>
    <property type="evidence" value="ECO:0007669"/>
    <property type="project" value="TreeGrafter"/>
</dbReference>
<dbReference type="InterPro" id="IPR008972">
    <property type="entry name" value="Cupredoxin"/>
</dbReference>
<evidence type="ECO:0000256" key="4">
    <source>
        <dbReference type="ARBA" id="ARBA00023180"/>
    </source>
</evidence>
<feature type="compositionally biased region" description="Low complexity" evidence="5">
    <location>
        <begin position="144"/>
        <end position="153"/>
    </location>
</feature>
<evidence type="ECO:0000256" key="3">
    <source>
        <dbReference type="ARBA" id="ARBA00023157"/>
    </source>
</evidence>
<dbReference type="SUPFAM" id="SSF49503">
    <property type="entry name" value="Cupredoxins"/>
    <property type="match status" value="1"/>
</dbReference>
<dbReference type="FunFam" id="2.60.40.420:FF:000034">
    <property type="entry name" value="Cupredoxin superfamily protein"/>
    <property type="match status" value="1"/>
</dbReference>
<keyword evidence="1" id="KW-0479">Metal-binding</keyword>
<organism evidence="8 9">
    <name type="scientific">Erythroxylum novogranatense</name>
    <dbReference type="NCBI Taxonomy" id="1862640"/>
    <lineage>
        <taxon>Eukaryota</taxon>
        <taxon>Viridiplantae</taxon>
        <taxon>Streptophyta</taxon>
        <taxon>Embryophyta</taxon>
        <taxon>Tracheophyta</taxon>
        <taxon>Spermatophyta</taxon>
        <taxon>Magnoliopsida</taxon>
        <taxon>eudicotyledons</taxon>
        <taxon>Gunneridae</taxon>
        <taxon>Pentapetalae</taxon>
        <taxon>rosids</taxon>
        <taxon>fabids</taxon>
        <taxon>Malpighiales</taxon>
        <taxon>Erythroxylaceae</taxon>
        <taxon>Erythroxylum</taxon>
    </lineage>
</organism>
<accession>A0AAV8SVE8</accession>
<reference evidence="8 9" key="1">
    <citation type="submission" date="2021-09" db="EMBL/GenBank/DDBJ databases">
        <title>Genomic insights and catalytic innovation underlie evolution of tropane alkaloids biosynthesis.</title>
        <authorList>
            <person name="Wang Y.-J."/>
            <person name="Tian T."/>
            <person name="Huang J.-P."/>
            <person name="Huang S.-X."/>
        </authorList>
    </citation>
    <scope>NUCLEOTIDE SEQUENCE [LARGE SCALE GENOMIC DNA]</scope>
    <source>
        <strain evidence="8">KIB-2018</strain>
        <tissue evidence="8">Leaf</tissue>
    </source>
</reference>
<keyword evidence="9" id="KW-1185">Reference proteome</keyword>
<sequence>MARIMGIAFISVMVAGLLGCAVAKTVHVVGDSLGWTVPQGGATVYSNWANGKNFAVGDILTFNFQTAVHDVLQVQKTSFDGCTSTNAIGQVITNGPTNVTLSSSGEHYFICTIGSHCQSGQKLAITVSSGATPPTTTPTPPTITPTAPSPSSGKTPAVCPPESSPSPSTSGPSTPTTPPPGSSASILLASTLVSVSAITMFFML</sequence>
<proteinExistence type="predicted"/>
<dbReference type="GO" id="GO:0046872">
    <property type="term" value="F:metal ion binding"/>
    <property type="evidence" value="ECO:0007669"/>
    <property type="project" value="UniProtKB-KW"/>
</dbReference>
<dbReference type="InterPro" id="IPR003245">
    <property type="entry name" value="Phytocyanin_dom"/>
</dbReference>
<dbReference type="Pfam" id="PF02298">
    <property type="entry name" value="Cu_bind_like"/>
    <property type="match status" value="1"/>
</dbReference>
<feature type="signal peptide" evidence="6">
    <location>
        <begin position="1"/>
        <end position="23"/>
    </location>
</feature>
<feature type="region of interest" description="Disordered" evidence="5">
    <location>
        <begin position="128"/>
        <end position="182"/>
    </location>
</feature>
<dbReference type="PANTHER" id="PTHR33021">
    <property type="entry name" value="BLUE COPPER PROTEIN"/>
    <property type="match status" value="1"/>
</dbReference>
<dbReference type="PROSITE" id="PS51485">
    <property type="entry name" value="PHYTOCYANIN"/>
    <property type="match status" value="1"/>
</dbReference>
<dbReference type="AlphaFoldDB" id="A0AAV8SVE8"/>
<dbReference type="InterPro" id="IPR039391">
    <property type="entry name" value="Phytocyanin-like"/>
</dbReference>
<dbReference type="EMBL" id="JAIWQS010000009">
    <property type="protein sequence ID" value="KAJ8755919.1"/>
    <property type="molecule type" value="Genomic_DNA"/>
</dbReference>
<evidence type="ECO:0000256" key="1">
    <source>
        <dbReference type="ARBA" id="ARBA00022723"/>
    </source>
</evidence>
<protein>
    <recommendedName>
        <fullName evidence="7">Phytocyanin domain-containing protein</fullName>
    </recommendedName>
</protein>
<keyword evidence="2" id="KW-0186">Copper</keyword>
<feature type="domain" description="Phytocyanin" evidence="7">
    <location>
        <begin position="25"/>
        <end position="129"/>
    </location>
</feature>
<dbReference type="GO" id="GO:0009055">
    <property type="term" value="F:electron transfer activity"/>
    <property type="evidence" value="ECO:0007669"/>
    <property type="project" value="InterPro"/>
</dbReference>
<dbReference type="PROSITE" id="PS00196">
    <property type="entry name" value="COPPER_BLUE"/>
    <property type="match status" value="1"/>
</dbReference>
<evidence type="ECO:0000256" key="5">
    <source>
        <dbReference type="SAM" id="MobiDB-lite"/>
    </source>
</evidence>
<keyword evidence="3" id="KW-1015">Disulfide bond</keyword>
<dbReference type="PANTHER" id="PTHR33021:SF189">
    <property type="entry name" value="CUCUMBER PEELING CUPREDOXIN-LIKE"/>
    <property type="match status" value="1"/>
</dbReference>
<dbReference type="InterPro" id="IPR028871">
    <property type="entry name" value="BlueCu_1_BS"/>
</dbReference>
<feature type="compositionally biased region" description="Low complexity" evidence="5">
    <location>
        <begin position="165"/>
        <end position="174"/>
    </location>
</feature>
<feature type="chain" id="PRO_5043518818" description="Phytocyanin domain-containing protein" evidence="6">
    <location>
        <begin position="24"/>
        <end position="204"/>
    </location>
</feature>